<evidence type="ECO:0000256" key="1">
    <source>
        <dbReference type="SAM" id="MobiDB-lite"/>
    </source>
</evidence>
<organism evidence="2 3">
    <name type="scientific">Blastopirellula marina</name>
    <dbReference type="NCBI Taxonomy" id="124"/>
    <lineage>
        <taxon>Bacteria</taxon>
        <taxon>Pseudomonadati</taxon>
        <taxon>Planctomycetota</taxon>
        <taxon>Planctomycetia</taxon>
        <taxon>Pirellulales</taxon>
        <taxon>Pirellulaceae</taxon>
        <taxon>Blastopirellula</taxon>
    </lineage>
</organism>
<evidence type="ECO:0008006" key="4">
    <source>
        <dbReference type="Google" id="ProtNLM"/>
    </source>
</evidence>
<dbReference type="RefSeq" id="WP_105358317.1">
    <property type="nucleotide sequence ID" value="NZ_PUIA01000074.1"/>
</dbReference>
<name>A0A2S8F0M4_9BACT</name>
<dbReference type="OrthoDB" id="242375at2"/>
<reference evidence="2 3" key="1">
    <citation type="submission" date="2018-02" db="EMBL/GenBank/DDBJ databases">
        <title>Comparative genomes isolates from brazilian mangrove.</title>
        <authorList>
            <person name="Araujo J.E."/>
            <person name="Taketani R.G."/>
            <person name="Silva M.C.P."/>
            <person name="Loureco M.V."/>
            <person name="Andreote F.D."/>
        </authorList>
    </citation>
    <scope>NUCLEOTIDE SEQUENCE [LARGE SCALE GENOMIC DNA]</scope>
    <source>
        <strain evidence="2 3">HEX-2 MGV</strain>
    </source>
</reference>
<protein>
    <recommendedName>
        <fullName evidence="4">Methane oxygenase PmoA</fullName>
    </recommendedName>
</protein>
<comment type="caution">
    <text evidence="2">The sequence shown here is derived from an EMBL/GenBank/DDBJ whole genome shotgun (WGS) entry which is preliminary data.</text>
</comment>
<dbReference type="Proteomes" id="UP000240009">
    <property type="component" value="Unassembled WGS sequence"/>
</dbReference>
<evidence type="ECO:0000313" key="2">
    <source>
        <dbReference type="EMBL" id="PQO25683.1"/>
    </source>
</evidence>
<feature type="region of interest" description="Disordered" evidence="1">
    <location>
        <begin position="213"/>
        <end position="232"/>
    </location>
</feature>
<evidence type="ECO:0000313" key="3">
    <source>
        <dbReference type="Proteomes" id="UP000240009"/>
    </source>
</evidence>
<dbReference type="InterPro" id="IPR029475">
    <property type="entry name" value="DUF6807"/>
</dbReference>
<gene>
    <name evidence="2" type="ORF">C5Y96_22970</name>
</gene>
<accession>A0A2S8F0M4</accession>
<sequence length="332" mass="37321">MNYAWLPKIALVFAVTCMGGAQRDCQAEKLRVMESDNTIVIHDGDQAILTYNKVSPPVPKGMKGVYERSGCLHPVCSPSGLSVTAMFAKDHPHQQGIFAAWVKTTYEGETIDFWNLGGGTGRVLHEKVVSTFQEDGRAGFEVDLIHRKETEPKVDVLRERWKLTTYPTDGSFRCFDLESTQSAITPHPLLINEYHYGGFAVRGPARWVINGKPEDTSEHEPSGFLNSEGSNRVEGNHQHATWVSLWGEIEGKPVSITVLSDPHNFRAPQAARIHPTKPYFCFAPCVDGEFVIDGDHPYQARYRYLVTDTMPDPKWIGEQWEKWSAESTKEGR</sequence>
<proteinExistence type="predicted"/>
<dbReference type="EMBL" id="PUIA01000074">
    <property type="protein sequence ID" value="PQO25683.1"/>
    <property type="molecule type" value="Genomic_DNA"/>
</dbReference>
<dbReference type="Pfam" id="PF14100">
    <property type="entry name" value="DUF6807"/>
    <property type="match status" value="1"/>
</dbReference>
<dbReference type="AlphaFoldDB" id="A0A2S8F0M4"/>